<feature type="domain" description="Response regulatory" evidence="3">
    <location>
        <begin position="4"/>
        <end position="118"/>
    </location>
</feature>
<dbReference type="PANTHER" id="PTHR44591:SF3">
    <property type="entry name" value="RESPONSE REGULATORY DOMAIN-CONTAINING PROTEIN"/>
    <property type="match status" value="1"/>
</dbReference>
<comment type="caution">
    <text evidence="4">The sequence shown here is derived from an EMBL/GenBank/DDBJ whole genome shotgun (WGS) entry which is preliminary data.</text>
</comment>
<feature type="modified residue" description="4-aspartylphosphate" evidence="2">
    <location>
        <position position="53"/>
    </location>
</feature>
<dbReference type="RefSeq" id="WP_326506742.1">
    <property type="nucleotide sequence ID" value="NZ_JAWIIV010000009.1"/>
</dbReference>
<organism evidence="4 5">
    <name type="scientific">Noviherbaspirillum album</name>
    <dbReference type="NCBI Taxonomy" id="3080276"/>
    <lineage>
        <taxon>Bacteria</taxon>
        <taxon>Pseudomonadati</taxon>
        <taxon>Pseudomonadota</taxon>
        <taxon>Betaproteobacteria</taxon>
        <taxon>Burkholderiales</taxon>
        <taxon>Oxalobacteraceae</taxon>
        <taxon>Noviherbaspirillum</taxon>
    </lineage>
</organism>
<name>A0ABU6J9R8_9BURK</name>
<dbReference type="InterPro" id="IPR001789">
    <property type="entry name" value="Sig_transdc_resp-reg_receiver"/>
</dbReference>
<dbReference type="Proteomes" id="UP001352263">
    <property type="component" value="Unassembled WGS sequence"/>
</dbReference>
<dbReference type="InterPro" id="IPR050595">
    <property type="entry name" value="Bact_response_regulator"/>
</dbReference>
<evidence type="ECO:0000259" key="3">
    <source>
        <dbReference type="PROSITE" id="PS50110"/>
    </source>
</evidence>
<keyword evidence="5" id="KW-1185">Reference proteome</keyword>
<reference evidence="4 5" key="1">
    <citation type="submission" date="2023-10" db="EMBL/GenBank/DDBJ databases">
        <title>Noviherbaspirillum sp. CPCC 100848 genome assembly.</title>
        <authorList>
            <person name="Li X.Y."/>
            <person name="Fang X.M."/>
        </authorList>
    </citation>
    <scope>NUCLEOTIDE SEQUENCE [LARGE SCALE GENOMIC DNA]</scope>
    <source>
        <strain evidence="4 5">CPCC 100848</strain>
    </source>
</reference>
<proteinExistence type="predicted"/>
<evidence type="ECO:0000313" key="4">
    <source>
        <dbReference type="EMBL" id="MEC4720027.1"/>
    </source>
</evidence>
<evidence type="ECO:0000256" key="2">
    <source>
        <dbReference type="PROSITE-ProRule" id="PRU00169"/>
    </source>
</evidence>
<dbReference type="SMART" id="SM00448">
    <property type="entry name" value="REC"/>
    <property type="match status" value="1"/>
</dbReference>
<keyword evidence="1 2" id="KW-0597">Phosphoprotein</keyword>
<dbReference type="SUPFAM" id="SSF52172">
    <property type="entry name" value="CheY-like"/>
    <property type="match status" value="1"/>
</dbReference>
<dbReference type="Gene3D" id="3.40.50.2300">
    <property type="match status" value="1"/>
</dbReference>
<gene>
    <name evidence="4" type="ORF">RY831_12765</name>
</gene>
<protein>
    <submittedName>
        <fullName evidence="4">Response regulator</fullName>
    </submittedName>
</protein>
<sequence>MNHKVLLVEDDTMIGENIVIGLELEDISVVWIQDGQLASDMLADTDFSAAILDFGLPGKSGYELLQEIRARNDAMPIMIITALESSHVRERCLNAGANFYLNKPFDLDELIGKLRLMHSIGVSEAFPYGVIRRVQN</sequence>
<dbReference type="PANTHER" id="PTHR44591">
    <property type="entry name" value="STRESS RESPONSE REGULATOR PROTEIN 1"/>
    <property type="match status" value="1"/>
</dbReference>
<dbReference type="EMBL" id="JAWIIV010000009">
    <property type="protein sequence ID" value="MEC4720027.1"/>
    <property type="molecule type" value="Genomic_DNA"/>
</dbReference>
<evidence type="ECO:0000256" key="1">
    <source>
        <dbReference type="ARBA" id="ARBA00022553"/>
    </source>
</evidence>
<dbReference type="Pfam" id="PF00072">
    <property type="entry name" value="Response_reg"/>
    <property type="match status" value="1"/>
</dbReference>
<evidence type="ECO:0000313" key="5">
    <source>
        <dbReference type="Proteomes" id="UP001352263"/>
    </source>
</evidence>
<accession>A0ABU6J9R8</accession>
<dbReference type="InterPro" id="IPR011006">
    <property type="entry name" value="CheY-like_superfamily"/>
</dbReference>
<dbReference type="PROSITE" id="PS50110">
    <property type="entry name" value="RESPONSE_REGULATORY"/>
    <property type="match status" value="1"/>
</dbReference>